<feature type="transmembrane region" description="Helical" evidence="1">
    <location>
        <begin position="432"/>
        <end position="453"/>
    </location>
</feature>
<gene>
    <name evidence="5" type="ORF">DWU89_12120</name>
    <name evidence="4" type="ORF">H8784_11815</name>
</gene>
<dbReference type="SUPFAM" id="SSF55874">
    <property type="entry name" value="ATPase domain of HSP90 chaperone/DNA topoisomerase II/histidine kinase"/>
    <property type="match status" value="1"/>
</dbReference>
<dbReference type="InterPro" id="IPR003594">
    <property type="entry name" value="HATPase_dom"/>
</dbReference>
<keyword evidence="1" id="KW-0472">Membrane</keyword>
<comment type="caution">
    <text evidence="5">The sequence shown here is derived from an EMBL/GenBank/DDBJ whole genome shotgun (WGS) entry which is preliminary data.</text>
</comment>
<dbReference type="AlphaFoldDB" id="A0A3D8HDT8"/>
<reference evidence="5 6" key="1">
    <citation type="submission" date="2018-07" db="EMBL/GenBank/DDBJ databases">
        <title>Parabacteroides acidifaciens nov. sp., isolated from human feces.</title>
        <authorList>
            <person name="Wang Y.J."/>
        </authorList>
    </citation>
    <scope>NUCLEOTIDE SEQUENCE [LARGE SCALE GENOMIC DNA]</scope>
    <source>
        <strain evidence="5 6">426-9</strain>
    </source>
</reference>
<dbReference type="InterPro" id="IPR010559">
    <property type="entry name" value="Sig_transdc_His_kin_internal"/>
</dbReference>
<dbReference type="InterPro" id="IPR019734">
    <property type="entry name" value="TPR_rpt"/>
</dbReference>
<name>A0A3D8HDT8_9BACT</name>
<organism evidence="5 6">
    <name type="scientific">Parabacteroides acidifaciens</name>
    <dbReference type="NCBI Taxonomy" id="2290935"/>
    <lineage>
        <taxon>Bacteria</taxon>
        <taxon>Pseudomonadati</taxon>
        <taxon>Bacteroidota</taxon>
        <taxon>Bacteroidia</taxon>
        <taxon>Bacteroidales</taxon>
        <taxon>Tannerellaceae</taxon>
        <taxon>Parabacteroides</taxon>
    </lineage>
</organism>
<dbReference type="EMBL" id="JACRTI010000027">
    <property type="protein sequence ID" value="MBC8602397.1"/>
    <property type="molecule type" value="Genomic_DNA"/>
</dbReference>
<feature type="domain" description="Histidine kinase/HSP90-like ATPase" evidence="2">
    <location>
        <begin position="575"/>
        <end position="674"/>
    </location>
</feature>
<dbReference type="Pfam" id="PF06580">
    <property type="entry name" value="His_kinase"/>
    <property type="match status" value="1"/>
</dbReference>
<dbReference type="Gene3D" id="3.30.565.10">
    <property type="entry name" value="Histidine kinase-like ATPase, C-terminal domain"/>
    <property type="match status" value="1"/>
</dbReference>
<evidence type="ECO:0000313" key="6">
    <source>
        <dbReference type="Proteomes" id="UP000256321"/>
    </source>
</evidence>
<keyword evidence="1" id="KW-0812">Transmembrane</keyword>
<dbReference type="Gene3D" id="1.25.40.10">
    <property type="entry name" value="Tetratricopeptide repeat domain"/>
    <property type="match status" value="2"/>
</dbReference>
<feature type="domain" description="Signal transduction histidine kinase internal region" evidence="3">
    <location>
        <begin position="473"/>
        <end position="542"/>
    </location>
</feature>
<keyword evidence="7" id="KW-1185">Reference proteome</keyword>
<dbReference type="Pfam" id="PF02518">
    <property type="entry name" value="HATPase_c"/>
    <property type="match status" value="1"/>
</dbReference>
<dbReference type="GO" id="GO:0000155">
    <property type="term" value="F:phosphorelay sensor kinase activity"/>
    <property type="evidence" value="ECO:0007669"/>
    <property type="project" value="InterPro"/>
</dbReference>
<dbReference type="SUPFAM" id="SSF48452">
    <property type="entry name" value="TPR-like"/>
    <property type="match status" value="1"/>
</dbReference>
<dbReference type="Proteomes" id="UP000629596">
    <property type="component" value="Unassembled WGS sequence"/>
</dbReference>
<dbReference type="InterPro" id="IPR011990">
    <property type="entry name" value="TPR-like_helical_dom_sf"/>
</dbReference>
<dbReference type="GO" id="GO:0016020">
    <property type="term" value="C:membrane"/>
    <property type="evidence" value="ECO:0007669"/>
    <property type="project" value="InterPro"/>
</dbReference>
<evidence type="ECO:0000313" key="4">
    <source>
        <dbReference type="EMBL" id="MBC8602397.1"/>
    </source>
</evidence>
<dbReference type="PROSITE" id="PS51257">
    <property type="entry name" value="PROKAR_LIPOPROTEIN"/>
    <property type="match status" value="1"/>
</dbReference>
<dbReference type="PANTHER" id="PTHR34220">
    <property type="entry name" value="SENSOR HISTIDINE KINASE YPDA"/>
    <property type="match status" value="1"/>
</dbReference>
<dbReference type="InterPro" id="IPR036890">
    <property type="entry name" value="HATPase_C_sf"/>
</dbReference>
<evidence type="ECO:0000313" key="5">
    <source>
        <dbReference type="EMBL" id="RDU48910.1"/>
    </source>
</evidence>
<dbReference type="Pfam" id="PF13181">
    <property type="entry name" value="TPR_8"/>
    <property type="match status" value="2"/>
</dbReference>
<keyword evidence="4" id="KW-0418">Kinase</keyword>
<dbReference type="EMBL" id="QREV01000027">
    <property type="protein sequence ID" value="RDU48910.1"/>
    <property type="molecule type" value="Genomic_DNA"/>
</dbReference>
<dbReference type="SUPFAM" id="SSF81901">
    <property type="entry name" value="HCP-like"/>
    <property type="match status" value="1"/>
</dbReference>
<dbReference type="SMART" id="SM00028">
    <property type="entry name" value="TPR"/>
    <property type="match status" value="5"/>
</dbReference>
<keyword evidence="4" id="KW-0808">Transferase</keyword>
<reference evidence="4 7" key="2">
    <citation type="submission" date="2020-08" db="EMBL/GenBank/DDBJ databases">
        <title>Genome public.</title>
        <authorList>
            <person name="Liu C."/>
            <person name="Sun Q."/>
        </authorList>
    </citation>
    <scope>NUCLEOTIDE SEQUENCE [LARGE SCALE GENOMIC DNA]</scope>
    <source>
        <strain evidence="4 7">426_9</strain>
    </source>
</reference>
<protein>
    <submittedName>
        <fullName evidence="4">Histidine kinase</fullName>
    </submittedName>
</protein>
<sequence>MERKDVLKLYLVGLVIFWGLGSCSYKQSGEFDREMLMTDSLLALYQDSMTESPQRVIEVFSENRSFLKDSLCICMLLSHESKCYYYQNRMEDALRTNEEVIRFCREKQPSDSYLSLLAEAYNNRGVYWQEQSERDSAITVLKSAVEILHMTKKRSVLPSVYMNLADSYLQNGDYSWCGFYYRKALFVADSLGTGARDHFAIYSGLAKLYVELENFPEADEYFTKAEQMDSLCTPYERYFFSNTRGNYYYNTKEYGKALDWFRKADRITNAFPQPLYKAIVRGNMGEIFILDKQPDSAHIYLDDARRLFGKAYEHPSFRYYMDGLYASLALLENDLPQAEQLLSRTYDLKLVNPLYIYYNNRRMQELYDKKKDYRRAYEFKTKADMFNDSLRNVKVRNSLAEIDFRYRQDTTLLKKDIQLMGVQNEVSHWKTVALYCGLLLLLFLSASFCWILYKRRKEEKLYWKQMATVNRLRMAVVRNRISPHFIFNALNIILPTFRQYEGLDKPIRLLIKVLWGNLIFSEQIAVPLKDEIQLVQEYLQLRMLGDPGRIRIIWDLPSEIPETWLIPSMSVQIPVENAVKYAFDPEDADACIRIQVTEKQQCLYIDIEDNGIGFSNDGHLQKDEQSTGYGLKILNQTIEILNRRNKNKMNFIIQDRSRLEPGEHGTLVSFVVPFDYTFEL</sequence>
<evidence type="ECO:0000256" key="1">
    <source>
        <dbReference type="SAM" id="Phobius"/>
    </source>
</evidence>
<evidence type="ECO:0000313" key="7">
    <source>
        <dbReference type="Proteomes" id="UP000629596"/>
    </source>
</evidence>
<proteinExistence type="predicted"/>
<keyword evidence="1" id="KW-1133">Transmembrane helix</keyword>
<dbReference type="Proteomes" id="UP000256321">
    <property type="component" value="Unassembled WGS sequence"/>
</dbReference>
<evidence type="ECO:0000259" key="2">
    <source>
        <dbReference type="Pfam" id="PF02518"/>
    </source>
</evidence>
<accession>A0A3D8HDT8</accession>
<dbReference type="RefSeq" id="WP_115499901.1">
    <property type="nucleotide sequence ID" value="NZ_JACRTI010000027.1"/>
</dbReference>
<dbReference type="PANTHER" id="PTHR34220:SF7">
    <property type="entry name" value="SENSOR HISTIDINE KINASE YPDA"/>
    <property type="match status" value="1"/>
</dbReference>
<dbReference type="InterPro" id="IPR050640">
    <property type="entry name" value="Bact_2-comp_sensor_kinase"/>
</dbReference>
<evidence type="ECO:0000259" key="3">
    <source>
        <dbReference type="Pfam" id="PF06580"/>
    </source>
</evidence>